<keyword evidence="2" id="KW-1185">Reference proteome</keyword>
<dbReference type="EMBL" id="DF157835">
    <property type="protein sequence ID" value="GAB69791.1"/>
    <property type="molecule type" value="Genomic_DNA"/>
</dbReference>
<dbReference type="KEGG" id="pcy:PCYB_005400"/>
<evidence type="ECO:0000313" key="1">
    <source>
        <dbReference type="EMBL" id="GAB69791.1"/>
    </source>
</evidence>
<sequence>MILVCKKYLRFLDTCKTLSHLFTDFDVSLLLNYWIYDKLKQIYGDESTNEIDIAFAYLQWKWGYYDYKQQNNPYYIKCKPDPSKINHEDWKNRKKLYDYYVDYDYLLSMAKIKNKIECTYYNKLKDMISLYESFKEVCESETDNCPEVFFKCQEKNIESAIKSLTCDAKIMGTNPIEVHSQRAEDIEDDNIDDFTVEFDTHLNSENSGIGTKVTHSILGVAPVLLTATVLYRVCIYFVNIYHYSANL</sequence>
<dbReference type="Proteomes" id="UP000006319">
    <property type="component" value="Unassembled WGS sequence"/>
</dbReference>
<protein>
    <submittedName>
        <fullName evidence="1">CYIR protein</fullName>
    </submittedName>
</protein>
<dbReference type="OMA" id="NCNTSTE"/>
<dbReference type="GeneID" id="14696333"/>
<dbReference type="OrthoDB" id="387297at2759"/>
<evidence type="ECO:0000313" key="2">
    <source>
        <dbReference type="Proteomes" id="UP000006319"/>
    </source>
</evidence>
<accession>K6UFB1</accession>
<dbReference type="PhylomeDB" id="K6UFB1"/>
<organism evidence="1 2">
    <name type="scientific">Plasmodium cynomolgi (strain B)</name>
    <dbReference type="NCBI Taxonomy" id="1120755"/>
    <lineage>
        <taxon>Eukaryota</taxon>
        <taxon>Sar</taxon>
        <taxon>Alveolata</taxon>
        <taxon>Apicomplexa</taxon>
        <taxon>Aconoidasida</taxon>
        <taxon>Haemosporida</taxon>
        <taxon>Plasmodiidae</taxon>
        <taxon>Plasmodium</taxon>
        <taxon>Plasmodium (Plasmodium)</taxon>
    </lineage>
</organism>
<dbReference type="InterPro" id="IPR008780">
    <property type="entry name" value="Plasmodium_Vir"/>
</dbReference>
<dbReference type="Pfam" id="PF05795">
    <property type="entry name" value="Plasmodium_Vir"/>
    <property type="match status" value="1"/>
</dbReference>
<name>K6UFB1_PLACD</name>
<gene>
    <name evidence="1" type="ORF">PCYB_005400</name>
</gene>
<reference evidence="1 2" key="1">
    <citation type="journal article" date="2012" name="Nat. Genet.">
        <title>Plasmodium cynomolgi genome sequences provide insight into Plasmodium vivax and the monkey malaria clade.</title>
        <authorList>
            <person name="Tachibana S."/>
            <person name="Sullivan S.A."/>
            <person name="Kawai S."/>
            <person name="Nakamura S."/>
            <person name="Kim H.R."/>
            <person name="Goto N."/>
            <person name="Arisue N."/>
            <person name="Palacpac N.M.Q."/>
            <person name="Honma H."/>
            <person name="Yagi M."/>
            <person name="Tougan T."/>
            <person name="Katakai Y."/>
            <person name="Kaneko O."/>
            <person name="Mita T."/>
            <person name="Kita K."/>
            <person name="Yasutomi Y."/>
            <person name="Sutton P.L."/>
            <person name="Shakhbatyan R."/>
            <person name="Horii T."/>
            <person name="Yasunaga T."/>
            <person name="Barnwell J.W."/>
            <person name="Escalante A.A."/>
            <person name="Carlton J.M."/>
            <person name="Tanabe K."/>
        </authorList>
    </citation>
    <scope>NUCLEOTIDE SEQUENCE [LARGE SCALE GENOMIC DNA]</scope>
    <source>
        <strain evidence="1 2">B</strain>
    </source>
</reference>
<dbReference type="AlphaFoldDB" id="K6UFB1"/>
<dbReference type="RefSeq" id="XP_004228009.1">
    <property type="nucleotide sequence ID" value="XM_004227961.1"/>
</dbReference>
<dbReference type="VEuPathDB" id="PlasmoDB:PCYB_005400"/>
<proteinExistence type="predicted"/>